<name>Q7X8A7_ORYSJ</name>
<feature type="compositionally biased region" description="Basic residues" evidence="1">
    <location>
        <begin position="16"/>
        <end position="36"/>
    </location>
</feature>
<evidence type="ECO:0000313" key="2">
    <source>
        <dbReference type="EMBL" id="CAE04953.1"/>
    </source>
</evidence>
<proteinExistence type="predicted"/>
<dbReference type="AlphaFoldDB" id="Q7X8A7"/>
<dbReference type="EMBL" id="AL731612">
    <property type="protein sequence ID" value="CAE04953.1"/>
    <property type="molecule type" value="Genomic_DNA"/>
</dbReference>
<organism evidence="2 4">
    <name type="scientific">Oryza sativa subsp. japonica</name>
    <name type="common">Rice</name>
    <dbReference type="NCBI Taxonomy" id="39947"/>
    <lineage>
        <taxon>Eukaryota</taxon>
        <taxon>Viridiplantae</taxon>
        <taxon>Streptophyta</taxon>
        <taxon>Embryophyta</taxon>
        <taxon>Tracheophyta</taxon>
        <taxon>Spermatophyta</taxon>
        <taxon>Magnoliopsida</taxon>
        <taxon>Liliopsida</taxon>
        <taxon>Poales</taxon>
        <taxon>Poaceae</taxon>
        <taxon>BOP clade</taxon>
        <taxon>Oryzoideae</taxon>
        <taxon>Oryzeae</taxon>
        <taxon>Oryzinae</taxon>
        <taxon>Oryza</taxon>
        <taxon>Oryza sativa</taxon>
    </lineage>
</organism>
<evidence type="ECO:0000256" key="1">
    <source>
        <dbReference type="SAM" id="MobiDB-lite"/>
    </source>
</evidence>
<gene>
    <name evidence="3" type="ORF">OSJNBa0059H15.17</name>
    <name evidence="2" type="ORF">OSJNBa0070D17.4</name>
</gene>
<evidence type="ECO:0000313" key="4">
    <source>
        <dbReference type="Proteomes" id="UP000000763"/>
    </source>
</evidence>
<feature type="region of interest" description="Disordered" evidence="1">
    <location>
        <begin position="1"/>
        <end position="138"/>
    </location>
</feature>
<protein>
    <submittedName>
        <fullName evidence="3">OSJNBa0059H15.17 protein</fullName>
    </submittedName>
    <submittedName>
        <fullName evidence="2">OSJNBa0070D17.4 protein</fullName>
    </submittedName>
</protein>
<feature type="compositionally biased region" description="Low complexity" evidence="1">
    <location>
        <begin position="85"/>
        <end position="101"/>
    </location>
</feature>
<accession>Q7X8A7</accession>
<sequence>MTSATTSPPAAARAAQARRRTTALRHERRAPGRRGRRGELTGDQRSGGRSTDGDGDEVEAAEKIGSTAATVLRRSAATAKRRTRTATTWRPRWRSSRMTTTIGTAATHGWSDGDDGGAKSHGARALPTARGESKGGGG</sequence>
<dbReference type="EMBL" id="AL731602">
    <property type="protein sequence ID" value="CAE05434.2"/>
    <property type="molecule type" value="Genomic_DNA"/>
</dbReference>
<dbReference type="Proteomes" id="UP000000763">
    <property type="component" value="Chromosome 4"/>
</dbReference>
<reference evidence="4" key="3">
    <citation type="journal article" date="2008" name="Nucleic Acids Res.">
        <title>The rice annotation project database (RAP-DB): 2008 update.</title>
        <authorList>
            <consortium name="The rice annotation project (RAP)"/>
        </authorList>
    </citation>
    <scope>GENOME REANNOTATION</scope>
    <source>
        <strain evidence="4">cv. Nipponbare</strain>
    </source>
</reference>
<evidence type="ECO:0000313" key="3">
    <source>
        <dbReference type="EMBL" id="CAE05434.2"/>
    </source>
</evidence>
<reference evidence="4" key="2">
    <citation type="journal article" date="2005" name="Nature">
        <title>The map-based sequence of the rice genome.</title>
        <authorList>
            <consortium name="International rice genome sequencing project (IRGSP)"/>
            <person name="Matsumoto T."/>
            <person name="Wu J."/>
            <person name="Kanamori H."/>
            <person name="Katayose Y."/>
            <person name="Fujisawa M."/>
            <person name="Namiki N."/>
            <person name="Mizuno H."/>
            <person name="Yamamoto K."/>
            <person name="Antonio B.A."/>
            <person name="Baba T."/>
            <person name="Sakata K."/>
            <person name="Nagamura Y."/>
            <person name="Aoki H."/>
            <person name="Arikawa K."/>
            <person name="Arita K."/>
            <person name="Bito T."/>
            <person name="Chiden Y."/>
            <person name="Fujitsuka N."/>
            <person name="Fukunaka R."/>
            <person name="Hamada M."/>
            <person name="Harada C."/>
            <person name="Hayashi A."/>
            <person name="Hijishita S."/>
            <person name="Honda M."/>
            <person name="Hosokawa S."/>
            <person name="Ichikawa Y."/>
            <person name="Idonuma A."/>
            <person name="Iijima M."/>
            <person name="Ikeda M."/>
            <person name="Ikeno M."/>
            <person name="Ito K."/>
            <person name="Ito S."/>
            <person name="Ito T."/>
            <person name="Ito Y."/>
            <person name="Ito Y."/>
            <person name="Iwabuchi A."/>
            <person name="Kamiya K."/>
            <person name="Karasawa W."/>
            <person name="Kurita K."/>
            <person name="Katagiri S."/>
            <person name="Kikuta A."/>
            <person name="Kobayashi H."/>
            <person name="Kobayashi N."/>
            <person name="Machita K."/>
            <person name="Maehara T."/>
            <person name="Masukawa M."/>
            <person name="Mizubayashi T."/>
            <person name="Mukai Y."/>
            <person name="Nagasaki H."/>
            <person name="Nagata Y."/>
            <person name="Naito S."/>
            <person name="Nakashima M."/>
            <person name="Nakama Y."/>
            <person name="Nakamichi Y."/>
            <person name="Nakamura M."/>
            <person name="Meguro A."/>
            <person name="Negishi M."/>
            <person name="Ohta I."/>
            <person name="Ohta T."/>
            <person name="Okamoto M."/>
            <person name="Ono N."/>
            <person name="Saji S."/>
            <person name="Sakaguchi M."/>
            <person name="Sakai K."/>
            <person name="Shibata M."/>
            <person name="Shimokawa T."/>
            <person name="Song J."/>
            <person name="Takazaki Y."/>
            <person name="Terasawa K."/>
            <person name="Tsugane M."/>
            <person name="Tsuji K."/>
            <person name="Ueda S."/>
            <person name="Waki K."/>
            <person name="Yamagata H."/>
            <person name="Yamamoto M."/>
            <person name="Yamamoto S."/>
            <person name="Yamane H."/>
            <person name="Yoshiki S."/>
            <person name="Yoshihara R."/>
            <person name="Yukawa K."/>
            <person name="Zhong H."/>
            <person name="Yano M."/>
            <person name="Yuan Q."/>
            <person name="Ouyang S."/>
            <person name="Liu J."/>
            <person name="Jones K.M."/>
            <person name="Gansberger K."/>
            <person name="Moffat K."/>
            <person name="Hill J."/>
            <person name="Bera J."/>
            <person name="Fadrosh D."/>
            <person name="Jin S."/>
            <person name="Johri S."/>
            <person name="Kim M."/>
            <person name="Overton L."/>
            <person name="Reardon M."/>
            <person name="Tsitrin T."/>
            <person name="Vuong H."/>
            <person name="Weaver B."/>
            <person name="Ciecko A."/>
            <person name="Tallon L."/>
            <person name="Jackson J."/>
            <person name="Pai G."/>
            <person name="Aken S.V."/>
            <person name="Utterback T."/>
            <person name="Reidmuller S."/>
            <person name="Feldblyum T."/>
            <person name="Hsiao J."/>
            <person name="Zismann V."/>
            <person name="Iobst S."/>
            <person name="de Vazeille A.R."/>
            <person name="Buell C.R."/>
            <person name="Ying K."/>
            <person name="Li Y."/>
            <person name="Lu T."/>
            <person name="Huang Y."/>
            <person name="Zhao Q."/>
            <person name="Feng Q."/>
            <person name="Zhang L."/>
            <person name="Zhu J."/>
            <person name="Weng Q."/>
            <person name="Mu J."/>
            <person name="Lu Y."/>
            <person name="Fan D."/>
            <person name="Liu Y."/>
            <person name="Guan J."/>
            <person name="Zhang Y."/>
            <person name="Yu S."/>
            <person name="Liu X."/>
            <person name="Zhang Y."/>
            <person name="Hong G."/>
            <person name="Han B."/>
            <person name="Choisne N."/>
            <person name="Demange N."/>
            <person name="Orjeda G."/>
            <person name="Samain S."/>
            <person name="Cattolico L."/>
            <person name="Pelletier E."/>
            <person name="Couloux A."/>
            <person name="Segurens B."/>
            <person name="Wincker P."/>
            <person name="D'Hont A."/>
            <person name="Scarpelli C."/>
            <person name="Weissenbach J."/>
            <person name="Salanoubat M."/>
            <person name="Quetier F."/>
            <person name="Yu Y."/>
            <person name="Kim H.R."/>
            <person name="Rambo T."/>
            <person name="Currie J."/>
            <person name="Collura K."/>
            <person name="Luo M."/>
            <person name="Yang T."/>
            <person name="Ammiraju J.S.S."/>
            <person name="Engler F."/>
            <person name="Soderlund C."/>
            <person name="Wing R.A."/>
            <person name="Palmer L.E."/>
            <person name="de la Bastide M."/>
            <person name="Spiegel L."/>
            <person name="Nascimento L."/>
            <person name="Zutavern T."/>
            <person name="O'Shaughnessy A."/>
            <person name="Dike S."/>
            <person name="Dedhia N."/>
            <person name="Preston R."/>
            <person name="Balija V."/>
            <person name="McCombie W.R."/>
            <person name="Chow T."/>
            <person name="Chen H."/>
            <person name="Chung M."/>
            <person name="Chen C."/>
            <person name="Shaw J."/>
            <person name="Wu H."/>
            <person name="Hsiao K."/>
            <person name="Chao Y."/>
            <person name="Chu M."/>
            <person name="Cheng C."/>
            <person name="Hour A."/>
            <person name="Lee P."/>
            <person name="Lin S."/>
            <person name="Lin Y."/>
            <person name="Liou J."/>
            <person name="Liu S."/>
            <person name="Hsing Y."/>
            <person name="Raghuvanshi S."/>
            <person name="Mohanty A."/>
            <person name="Bharti A.K."/>
            <person name="Gaur A."/>
            <person name="Gupta V."/>
            <person name="Kumar D."/>
            <person name="Ravi V."/>
            <person name="Vij S."/>
            <person name="Kapur A."/>
            <person name="Khurana P."/>
            <person name="Khurana P."/>
            <person name="Khurana J.P."/>
            <person name="Tyagi A.K."/>
            <person name="Gaikwad K."/>
            <person name="Singh A."/>
            <person name="Dalal V."/>
            <person name="Srivastava S."/>
            <person name="Dixit A."/>
            <person name="Pal A.K."/>
            <person name="Ghazi I.A."/>
            <person name="Yadav M."/>
            <person name="Pandit A."/>
            <person name="Bhargava A."/>
            <person name="Sureshbabu K."/>
            <person name="Batra K."/>
            <person name="Sharma T.R."/>
            <person name="Mohapatra T."/>
            <person name="Singh N.K."/>
            <person name="Messing J."/>
            <person name="Nelson A.B."/>
            <person name="Fuks G."/>
            <person name="Kavchok S."/>
            <person name="Keizer G."/>
            <person name="Linton E."/>
            <person name="Llaca V."/>
            <person name="Song R."/>
            <person name="Tanyolac B."/>
            <person name="Young S."/>
            <person name="Ho-Il K."/>
            <person name="Hahn J.H."/>
            <person name="Sangsakoo G."/>
            <person name="Vanavichit A."/>
            <person name="de Mattos Luiz.A.T."/>
            <person name="Zimmer P.D."/>
            <person name="Malone G."/>
            <person name="Dellagostin O."/>
            <person name="de Oliveira A.C."/>
            <person name="Bevan M."/>
            <person name="Bancroft I."/>
            <person name="Minx P."/>
            <person name="Cordum H."/>
            <person name="Wilson R."/>
            <person name="Cheng Z."/>
            <person name="Jin W."/>
            <person name="Jiang J."/>
            <person name="Leong S.A."/>
            <person name="Iwama H."/>
            <person name="Gojobori T."/>
            <person name="Itoh T."/>
            <person name="Niimura Y."/>
            <person name="Fujii Y."/>
            <person name="Habara T."/>
            <person name="Sakai H."/>
            <person name="Sato Y."/>
            <person name="Wilson G."/>
            <person name="Kumar K."/>
            <person name="McCouch S."/>
            <person name="Juretic N."/>
            <person name="Hoen D."/>
            <person name="Wright S."/>
            <person name="Bruskiewich R."/>
            <person name="Bureau T."/>
            <person name="Miyao A."/>
            <person name="Hirochika H."/>
            <person name="Nishikawa T."/>
            <person name="Kadowaki K."/>
            <person name="Sugiura M."/>
            <person name="Burr B."/>
            <person name="Sasaki T."/>
        </authorList>
    </citation>
    <scope>NUCLEOTIDE SEQUENCE [LARGE SCALE GENOMIC DNA]</scope>
    <source>
        <strain evidence="4">cv. Nipponbare</strain>
    </source>
</reference>
<reference evidence="2" key="1">
    <citation type="journal article" date="2002" name="Nature">
        <title>Sequence and analysis of rice chromosome 4.</title>
        <authorList>
            <person name="Feng Q."/>
            <person name="Zhang Y."/>
            <person name="Hao P."/>
            <person name="Wang S."/>
            <person name="Fu G."/>
            <person name="Huang Y."/>
            <person name="Li Y."/>
            <person name="Zhu J."/>
            <person name="Liu Y."/>
            <person name="Hu X."/>
            <person name="Jia P."/>
            <person name="Zhang Y."/>
            <person name="Zhao Q."/>
            <person name="Ying K."/>
            <person name="Yu S."/>
            <person name="Tang Y."/>
            <person name="Weng Q."/>
            <person name="Zhang L."/>
            <person name="Lu Y."/>
            <person name="Mu J."/>
            <person name="Lu Y."/>
            <person name="Zhang L.S."/>
            <person name="Yu Z."/>
            <person name="Fan D."/>
            <person name="Liu X."/>
            <person name="Lu T."/>
            <person name="Li C."/>
            <person name="Wu Y."/>
            <person name="Sun T."/>
            <person name="Lei H."/>
            <person name="Li T."/>
            <person name="Hu H."/>
            <person name="Guan J."/>
            <person name="Wu M."/>
            <person name="Zhang R."/>
            <person name="Zhou B."/>
            <person name="Chen Z."/>
            <person name="Chen L."/>
            <person name="Jin Z."/>
            <person name="Wang R."/>
            <person name="Yin H."/>
            <person name="Cai Z."/>
            <person name="Ren S."/>
            <person name="Lv G."/>
            <person name="Gu W."/>
            <person name="Zhu G."/>
            <person name="Tu Y."/>
            <person name="Jia J."/>
            <person name="Zhang Y."/>
            <person name="Chen J."/>
            <person name="Kang H."/>
            <person name="Chen X."/>
            <person name="Shao C."/>
            <person name="Sun Y."/>
            <person name="Hu Q."/>
            <person name="Zhang X."/>
            <person name="Zhang W."/>
            <person name="Wang L."/>
            <person name="Ding C."/>
            <person name="Sheng H."/>
            <person name="Gu J."/>
            <person name="Chen S."/>
            <person name="Ni L."/>
            <person name="Zhu F."/>
            <person name="Chen W."/>
            <person name="Lan L."/>
            <person name="Lai Y."/>
            <person name="Cheng Z."/>
            <person name="Gu M."/>
            <person name="Jiang J."/>
            <person name="Li J."/>
            <person name="Hong G."/>
            <person name="Xue Y."/>
            <person name="Han B."/>
        </authorList>
    </citation>
    <scope>NUCLEOTIDE SEQUENCE</scope>
</reference>
<feature type="compositionally biased region" description="Low complexity" evidence="1">
    <location>
        <begin position="1"/>
        <end position="15"/>
    </location>
</feature>